<dbReference type="InterPro" id="IPR039539">
    <property type="entry name" value="Ras_GTPase_bind_prot"/>
</dbReference>
<keyword evidence="1 2" id="KW-0694">RNA-binding</keyword>
<dbReference type="AlphaFoldDB" id="A0A251RQJ1"/>
<dbReference type="PROSITE" id="PS50177">
    <property type="entry name" value="NTF2_DOMAIN"/>
    <property type="match status" value="1"/>
</dbReference>
<dbReference type="InterPro" id="IPR018222">
    <property type="entry name" value="Nuclear_transport_factor_2_euk"/>
</dbReference>
<evidence type="ECO:0000313" key="7">
    <source>
        <dbReference type="Proteomes" id="UP000215914"/>
    </source>
</evidence>
<evidence type="ECO:0000256" key="3">
    <source>
        <dbReference type="SAM" id="MobiDB-lite"/>
    </source>
</evidence>
<evidence type="ECO:0000256" key="1">
    <source>
        <dbReference type="ARBA" id="ARBA00022884"/>
    </source>
</evidence>
<feature type="domain" description="RRM" evidence="4">
    <location>
        <begin position="297"/>
        <end position="367"/>
    </location>
</feature>
<dbReference type="SUPFAM" id="SSF54928">
    <property type="entry name" value="RNA-binding domain, RBD"/>
    <property type="match status" value="1"/>
</dbReference>
<dbReference type="PANTHER" id="PTHR10693:SF70">
    <property type="entry name" value="NUCLEOTIDE-BINDING ALPHA-BETA PLAIT DOMAIN, NTF2-LIKE DOMAIN PROTEIN-RELATED"/>
    <property type="match status" value="1"/>
</dbReference>
<evidence type="ECO:0000259" key="4">
    <source>
        <dbReference type="PROSITE" id="PS50102"/>
    </source>
</evidence>
<dbReference type="SMART" id="SM00360">
    <property type="entry name" value="RRM"/>
    <property type="match status" value="1"/>
</dbReference>
<dbReference type="STRING" id="4232.A0A251RQJ1"/>
<dbReference type="Pfam" id="PF00076">
    <property type="entry name" value="RRM_1"/>
    <property type="match status" value="1"/>
</dbReference>
<organism evidence="6 7">
    <name type="scientific">Helianthus annuus</name>
    <name type="common">Common sunflower</name>
    <dbReference type="NCBI Taxonomy" id="4232"/>
    <lineage>
        <taxon>Eukaryota</taxon>
        <taxon>Viridiplantae</taxon>
        <taxon>Streptophyta</taxon>
        <taxon>Embryophyta</taxon>
        <taxon>Tracheophyta</taxon>
        <taxon>Spermatophyta</taxon>
        <taxon>Magnoliopsida</taxon>
        <taxon>eudicotyledons</taxon>
        <taxon>Gunneridae</taxon>
        <taxon>Pentapetalae</taxon>
        <taxon>asterids</taxon>
        <taxon>campanulids</taxon>
        <taxon>Asterales</taxon>
        <taxon>Asteraceae</taxon>
        <taxon>Asteroideae</taxon>
        <taxon>Heliantheae alliance</taxon>
        <taxon>Heliantheae</taxon>
        <taxon>Helianthus</taxon>
    </lineage>
</organism>
<feature type="domain" description="NTF2" evidence="5">
    <location>
        <begin position="24"/>
        <end position="141"/>
    </location>
</feature>
<dbReference type="Gene3D" id="3.10.450.50">
    <property type="match status" value="1"/>
</dbReference>
<protein>
    <submittedName>
        <fullName evidence="6">Putative nucleotide-binding alpha-beta plait domain, NTF2-like domain protein</fullName>
    </submittedName>
</protein>
<dbReference type="InterPro" id="IPR000504">
    <property type="entry name" value="RRM_dom"/>
</dbReference>
<dbReference type="CDD" id="cd00780">
    <property type="entry name" value="NTF2"/>
    <property type="match status" value="1"/>
</dbReference>
<keyword evidence="7" id="KW-1185">Reference proteome</keyword>
<dbReference type="PANTHER" id="PTHR10693">
    <property type="entry name" value="RAS GTPASE-ACTIVATING PROTEIN-BINDING PROTEIN"/>
    <property type="match status" value="1"/>
</dbReference>
<dbReference type="OMA" id="RYNEHEN"/>
<dbReference type="GO" id="GO:0003729">
    <property type="term" value="F:mRNA binding"/>
    <property type="evidence" value="ECO:0000318"/>
    <property type="project" value="GO_Central"/>
</dbReference>
<dbReference type="InterPro" id="IPR032710">
    <property type="entry name" value="NTF2-like_dom_sf"/>
</dbReference>
<feature type="compositionally biased region" description="Polar residues" evidence="3">
    <location>
        <begin position="221"/>
        <end position="232"/>
    </location>
</feature>
<reference evidence="7" key="1">
    <citation type="journal article" date="2017" name="Nature">
        <title>The sunflower genome provides insights into oil metabolism, flowering and Asterid evolution.</title>
        <authorList>
            <person name="Badouin H."/>
            <person name="Gouzy J."/>
            <person name="Grassa C.J."/>
            <person name="Murat F."/>
            <person name="Staton S.E."/>
            <person name="Cottret L."/>
            <person name="Lelandais-Briere C."/>
            <person name="Owens G.L."/>
            <person name="Carrere S."/>
            <person name="Mayjonade B."/>
            <person name="Legrand L."/>
            <person name="Gill N."/>
            <person name="Kane N.C."/>
            <person name="Bowers J.E."/>
            <person name="Hubner S."/>
            <person name="Bellec A."/>
            <person name="Berard A."/>
            <person name="Berges H."/>
            <person name="Blanchet N."/>
            <person name="Boniface M.C."/>
            <person name="Brunel D."/>
            <person name="Catrice O."/>
            <person name="Chaidir N."/>
            <person name="Claudel C."/>
            <person name="Donnadieu C."/>
            <person name="Faraut T."/>
            <person name="Fievet G."/>
            <person name="Helmstetter N."/>
            <person name="King M."/>
            <person name="Knapp S.J."/>
            <person name="Lai Z."/>
            <person name="Le Paslier M.C."/>
            <person name="Lippi Y."/>
            <person name="Lorenzon L."/>
            <person name="Mandel J.R."/>
            <person name="Marage G."/>
            <person name="Marchand G."/>
            <person name="Marquand E."/>
            <person name="Bret-Mestries E."/>
            <person name="Morien E."/>
            <person name="Nambeesan S."/>
            <person name="Nguyen T."/>
            <person name="Pegot-Espagnet P."/>
            <person name="Pouilly N."/>
            <person name="Raftis F."/>
            <person name="Sallet E."/>
            <person name="Schiex T."/>
            <person name="Thomas J."/>
            <person name="Vandecasteele C."/>
            <person name="Vares D."/>
            <person name="Vear F."/>
            <person name="Vautrin S."/>
            <person name="Crespi M."/>
            <person name="Mangin B."/>
            <person name="Burke J.M."/>
            <person name="Salse J."/>
            <person name="Munos S."/>
            <person name="Vincourt P."/>
            <person name="Rieseberg L.H."/>
            <person name="Langlade N.B."/>
        </authorList>
    </citation>
    <scope>NUCLEOTIDE SEQUENCE [LARGE SCALE GENOMIC DNA]</scope>
    <source>
        <strain evidence="7">cv. SF193</strain>
    </source>
</reference>
<dbReference type="Pfam" id="PF02136">
    <property type="entry name" value="NTF2"/>
    <property type="match status" value="1"/>
</dbReference>
<feature type="region of interest" description="Disordered" evidence="3">
    <location>
        <begin position="163"/>
        <end position="292"/>
    </location>
</feature>
<evidence type="ECO:0000313" key="6">
    <source>
        <dbReference type="EMBL" id="OTF86622.1"/>
    </source>
</evidence>
<dbReference type="SUPFAM" id="SSF54427">
    <property type="entry name" value="NTF2-like"/>
    <property type="match status" value="1"/>
</dbReference>
<gene>
    <name evidence="6" type="ORF">HannXRQ_Chr17g0552741</name>
</gene>
<dbReference type="InterPro" id="IPR002075">
    <property type="entry name" value="NTF2_dom"/>
</dbReference>
<evidence type="ECO:0000259" key="5">
    <source>
        <dbReference type="PROSITE" id="PS50177"/>
    </source>
</evidence>
<dbReference type="OrthoDB" id="339151at2759"/>
<evidence type="ECO:0000256" key="2">
    <source>
        <dbReference type="PROSITE-ProRule" id="PRU00176"/>
    </source>
</evidence>
<dbReference type="EMBL" id="CM007906">
    <property type="protein sequence ID" value="OTF86622.1"/>
    <property type="molecule type" value="Genomic_DNA"/>
</dbReference>
<proteinExistence type="predicted"/>
<dbReference type="PROSITE" id="PS50102">
    <property type="entry name" value="RRM"/>
    <property type="match status" value="1"/>
</dbReference>
<feature type="region of interest" description="Disordered" evidence="3">
    <location>
        <begin position="377"/>
        <end position="443"/>
    </location>
</feature>
<name>A0A251RQJ1_HELAN</name>
<sequence length="443" mass="49328">MESQTLSSHETETVANQRYSAHDVADAFVTQYYKILQGNPKEAHNFYKDQSVRAHPCLDGSMKSVTTQQGIDDEIMASNVKEWNPDLSTLHAQDSLMDSVIVGVTGYLIDKDHVSRNFAQTFFLAPQEGGGFYVHNDFLQFIEIKNISESSPSLDDVANPLAAQQADDTAKDSSMETAHAANKDQTEKSTSTKEDSDTKVKVSESSEGKKPLPAEPKKKSQPSVWEQPPNIQEDSKKVSYASILAKEGAGPSTTQTSPSAAVKTMPKTEKRASTSSVVPKPSIIPNNGPSDGIYDVKSIRVKDLPPKLTQESLLEAVRQFGPVKEKNIQIKEYSQDGYRYAFVEFDNPKSAQTAVEARYIRFEDRVSEIQYKIIPNQGGHNNMGRPSYGRGGFKPESSWRRDGEGRGSGSWGNKHIDHENVGQHSGQAREYNQRRNRYFQDRQ</sequence>
<dbReference type="CDD" id="cd00590">
    <property type="entry name" value="RRM_SF"/>
    <property type="match status" value="1"/>
</dbReference>
<dbReference type="InterPro" id="IPR035979">
    <property type="entry name" value="RBD_domain_sf"/>
</dbReference>
<dbReference type="GO" id="GO:0005829">
    <property type="term" value="C:cytosol"/>
    <property type="evidence" value="ECO:0000318"/>
    <property type="project" value="GO_Central"/>
</dbReference>
<dbReference type="InParanoid" id="A0A251RQJ1"/>
<dbReference type="Proteomes" id="UP000215914">
    <property type="component" value="Chromosome 17"/>
</dbReference>
<dbReference type="Gene3D" id="3.30.70.330">
    <property type="match status" value="1"/>
</dbReference>
<dbReference type="InterPro" id="IPR012677">
    <property type="entry name" value="Nucleotide-bd_a/b_plait_sf"/>
</dbReference>
<feature type="compositionally biased region" description="Basic and acidic residues" evidence="3">
    <location>
        <begin position="181"/>
        <end position="218"/>
    </location>
</feature>
<accession>A0A251RQJ1</accession>